<sequence>MKASGFKRSWRVPFDEPPKPRTRHCDHPGCTAEGEYRAPKSRDHLTEYYWFCLDHVRAYNASWDFYKGMSPEQIEAELRRSTTWQRETWPLGAKTGNRRFNFGIHDPFGVFDEDVVREQNAKARAETPEQAAMRVMELDGELTLAILKKRYKLLVKRHHPDLHGGDKAAEEKFKEINQAYTTLLASLTA</sequence>
<evidence type="ECO:0000313" key="4">
    <source>
        <dbReference type="Proteomes" id="UP000480684"/>
    </source>
</evidence>
<organism evidence="3 4">
    <name type="scientific">Magnetospirillum aberrantis SpK</name>
    <dbReference type="NCBI Taxonomy" id="908842"/>
    <lineage>
        <taxon>Bacteria</taxon>
        <taxon>Pseudomonadati</taxon>
        <taxon>Pseudomonadota</taxon>
        <taxon>Alphaproteobacteria</taxon>
        <taxon>Rhodospirillales</taxon>
        <taxon>Rhodospirillaceae</taxon>
        <taxon>Magnetospirillum</taxon>
    </lineage>
</organism>
<dbReference type="RefSeq" id="WP_163679974.1">
    <property type="nucleotide sequence ID" value="NZ_JAAIYP010000038.1"/>
</dbReference>
<dbReference type="InterPro" id="IPR036869">
    <property type="entry name" value="J_dom_sf"/>
</dbReference>
<reference evidence="3 4" key="1">
    <citation type="submission" date="2020-02" db="EMBL/GenBank/DDBJ databases">
        <authorList>
            <person name="Dziuba M."/>
            <person name="Kuznetsov B."/>
            <person name="Mardanov A."/>
            <person name="Ravin N."/>
            <person name="Grouzdev D."/>
        </authorList>
    </citation>
    <scope>NUCLEOTIDE SEQUENCE [LARGE SCALE GENOMIC DNA]</scope>
    <source>
        <strain evidence="3 4">SpK</strain>
    </source>
</reference>
<dbReference type="EMBL" id="JAAIYP010000038">
    <property type="protein sequence ID" value="NFV80907.1"/>
    <property type="molecule type" value="Genomic_DNA"/>
</dbReference>
<comment type="caution">
    <text evidence="3">The sequence shown here is derived from an EMBL/GenBank/DDBJ whole genome shotgun (WGS) entry which is preliminary data.</text>
</comment>
<feature type="region of interest" description="Disordered" evidence="1">
    <location>
        <begin position="1"/>
        <end position="26"/>
    </location>
</feature>
<dbReference type="Gene3D" id="1.10.287.110">
    <property type="entry name" value="DnaJ domain"/>
    <property type="match status" value="1"/>
</dbReference>
<dbReference type="AlphaFoldDB" id="A0A7C9UUI9"/>
<dbReference type="SUPFAM" id="SSF46565">
    <property type="entry name" value="Chaperone J-domain"/>
    <property type="match status" value="1"/>
</dbReference>
<dbReference type="PROSITE" id="PS50076">
    <property type="entry name" value="DNAJ_2"/>
    <property type="match status" value="1"/>
</dbReference>
<dbReference type="SMART" id="SM00271">
    <property type="entry name" value="DnaJ"/>
    <property type="match status" value="1"/>
</dbReference>
<evidence type="ECO:0000259" key="2">
    <source>
        <dbReference type="PROSITE" id="PS50076"/>
    </source>
</evidence>
<dbReference type="Pfam" id="PF00226">
    <property type="entry name" value="DnaJ"/>
    <property type="match status" value="1"/>
</dbReference>
<gene>
    <name evidence="3" type="ORF">G4223_12370</name>
</gene>
<dbReference type="CDD" id="cd06257">
    <property type="entry name" value="DnaJ"/>
    <property type="match status" value="1"/>
</dbReference>
<name>A0A7C9UUI9_9PROT</name>
<feature type="compositionally biased region" description="Basic and acidic residues" evidence="1">
    <location>
        <begin position="13"/>
        <end position="26"/>
    </location>
</feature>
<keyword evidence="4" id="KW-1185">Reference proteome</keyword>
<feature type="domain" description="J" evidence="2">
    <location>
        <begin position="131"/>
        <end position="188"/>
    </location>
</feature>
<evidence type="ECO:0000313" key="3">
    <source>
        <dbReference type="EMBL" id="NFV80907.1"/>
    </source>
</evidence>
<dbReference type="InterPro" id="IPR001623">
    <property type="entry name" value="DnaJ_domain"/>
</dbReference>
<proteinExistence type="predicted"/>
<evidence type="ECO:0000256" key="1">
    <source>
        <dbReference type="SAM" id="MobiDB-lite"/>
    </source>
</evidence>
<protein>
    <submittedName>
        <fullName evidence="3">J domain-containing protein</fullName>
    </submittedName>
</protein>
<accession>A0A7C9UUI9</accession>
<dbReference type="Proteomes" id="UP000480684">
    <property type="component" value="Unassembled WGS sequence"/>
</dbReference>
<dbReference type="PRINTS" id="PR00625">
    <property type="entry name" value="JDOMAIN"/>
</dbReference>